<proteinExistence type="predicted"/>
<evidence type="ECO:0000256" key="1">
    <source>
        <dbReference type="SAM" id="MobiDB-lite"/>
    </source>
</evidence>
<reference evidence="3" key="1">
    <citation type="journal article" date="2019" name="Int. J. Syst. Evol. Microbiol.">
        <title>The Global Catalogue of Microorganisms (GCM) 10K type strain sequencing project: providing services to taxonomists for standard genome sequencing and annotation.</title>
        <authorList>
            <consortium name="The Broad Institute Genomics Platform"/>
            <consortium name="The Broad Institute Genome Sequencing Center for Infectious Disease"/>
            <person name="Wu L."/>
            <person name="Ma J."/>
        </authorList>
    </citation>
    <scope>NUCLEOTIDE SEQUENCE [LARGE SCALE GENOMIC DNA]</scope>
    <source>
        <strain evidence="3">JCM 3367</strain>
    </source>
</reference>
<name>A0ABP6AT91_9ACTN</name>
<keyword evidence="3" id="KW-1185">Reference proteome</keyword>
<dbReference type="Proteomes" id="UP001499978">
    <property type="component" value="Unassembled WGS sequence"/>
</dbReference>
<accession>A0ABP6AT91</accession>
<feature type="compositionally biased region" description="Polar residues" evidence="1">
    <location>
        <begin position="141"/>
        <end position="158"/>
    </location>
</feature>
<dbReference type="EMBL" id="BAAARY010000008">
    <property type="protein sequence ID" value="GAA2522670.1"/>
    <property type="molecule type" value="Genomic_DNA"/>
</dbReference>
<dbReference type="RefSeq" id="WP_344171739.1">
    <property type="nucleotide sequence ID" value="NZ_BAAARY010000008.1"/>
</dbReference>
<sequence>MTESTIPEVGGGLAARQARIRELQLLFALHRYGPGYQQVTGNGLRYVGEIVKATPQEAAWLAAHVQQHPEVWQTPYRTDGQWDAERRDRGELAFTASDTAYRAGRHARSMELLDEAYAYGVIGDTTWRALSDLITKATAPPSGQTPDGDTDSGAQVSS</sequence>
<feature type="region of interest" description="Disordered" evidence="1">
    <location>
        <begin position="137"/>
        <end position="158"/>
    </location>
</feature>
<evidence type="ECO:0000313" key="3">
    <source>
        <dbReference type="Proteomes" id="UP001499978"/>
    </source>
</evidence>
<protein>
    <submittedName>
        <fullName evidence="2">Uncharacterized protein</fullName>
    </submittedName>
</protein>
<evidence type="ECO:0000313" key="2">
    <source>
        <dbReference type="EMBL" id="GAA2522670.1"/>
    </source>
</evidence>
<comment type="caution">
    <text evidence="2">The sequence shown here is derived from an EMBL/GenBank/DDBJ whole genome shotgun (WGS) entry which is preliminary data.</text>
</comment>
<gene>
    <name evidence="2" type="ORF">GCM10010201_20980</name>
</gene>
<organism evidence="2 3">
    <name type="scientific">Pilimelia columellifera subsp. columellifera</name>
    <dbReference type="NCBI Taxonomy" id="706583"/>
    <lineage>
        <taxon>Bacteria</taxon>
        <taxon>Bacillati</taxon>
        <taxon>Actinomycetota</taxon>
        <taxon>Actinomycetes</taxon>
        <taxon>Micromonosporales</taxon>
        <taxon>Micromonosporaceae</taxon>
        <taxon>Pilimelia</taxon>
    </lineage>
</organism>